<comment type="similarity">
    <text evidence="1">Belongs to the SMC family. SMC5 subfamily.</text>
</comment>
<dbReference type="GO" id="GO:0000724">
    <property type="term" value="P:double-strand break repair via homologous recombination"/>
    <property type="evidence" value="ECO:0007669"/>
    <property type="project" value="TreeGrafter"/>
</dbReference>
<proteinExistence type="inferred from homology"/>
<comment type="caution">
    <text evidence="4">The sequence shown here is derived from an EMBL/GenBank/DDBJ whole genome shotgun (WGS) entry which is preliminary data.</text>
</comment>
<dbReference type="AlphaFoldDB" id="A0A6A0HGC4"/>
<dbReference type="InterPro" id="IPR027417">
    <property type="entry name" value="P-loop_NTPase"/>
</dbReference>
<protein>
    <recommendedName>
        <fullName evidence="2">Structural maintenance of chromosomes protein 5</fullName>
    </recommendedName>
</protein>
<evidence type="ECO:0000256" key="1">
    <source>
        <dbReference type="ARBA" id="ARBA00010171"/>
    </source>
</evidence>
<dbReference type="OrthoDB" id="10254973at2759"/>
<accession>A0A6A0HGC4</accession>
<gene>
    <name evidence="4" type="ORF">HAZT_HAZT007478</name>
</gene>
<keyword evidence="3" id="KW-0175">Coiled coil</keyword>
<dbReference type="GO" id="GO:0003697">
    <property type="term" value="F:single-stranded DNA binding"/>
    <property type="evidence" value="ECO:0007669"/>
    <property type="project" value="TreeGrafter"/>
</dbReference>
<dbReference type="GO" id="GO:0005634">
    <property type="term" value="C:nucleus"/>
    <property type="evidence" value="ECO:0007669"/>
    <property type="project" value="TreeGrafter"/>
</dbReference>
<dbReference type="Proteomes" id="UP000711488">
    <property type="component" value="Unassembled WGS sequence"/>
</dbReference>
<dbReference type="GO" id="GO:0030915">
    <property type="term" value="C:Smc5-Smc6 complex"/>
    <property type="evidence" value="ECO:0007669"/>
    <property type="project" value="TreeGrafter"/>
</dbReference>
<dbReference type="PANTHER" id="PTHR45916:SF1">
    <property type="entry name" value="STRUCTURAL MAINTENANCE OF CHROMOSOMES PROTEIN 5"/>
    <property type="match status" value="1"/>
</dbReference>
<reference evidence="4" key="3">
    <citation type="submission" date="2019-06" db="EMBL/GenBank/DDBJ databases">
        <authorList>
            <person name="Poynton C."/>
            <person name="Hasenbein S."/>
            <person name="Benoit J.B."/>
            <person name="Sepulveda M.S."/>
            <person name="Poelchau M.F."/>
            <person name="Murali S.C."/>
            <person name="Chen S."/>
            <person name="Glastad K.M."/>
            <person name="Werren J.H."/>
            <person name="Vineis J.H."/>
            <person name="Bowen J.L."/>
            <person name="Friedrich M."/>
            <person name="Jones J."/>
            <person name="Robertson H.M."/>
            <person name="Feyereisen R."/>
            <person name="Mechler-Hickson A."/>
            <person name="Mathers N."/>
            <person name="Lee C.E."/>
            <person name="Colbourne J.K."/>
            <person name="Biales A."/>
            <person name="Johnston J.S."/>
            <person name="Wellborn G.A."/>
            <person name="Rosendale A.J."/>
            <person name="Cridge A.G."/>
            <person name="Munoz-Torres M.C."/>
            <person name="Bain P.A."/>
            <person name="Manny A.R."/>
            <person name="Major K.M."/>
            <person name="Lambert F.N."/>
            <person name="Vulpe C.D."/>
            <person name="Tuck P."/>
            <person name="Blalock B.J."/>
            <person name="Lin Y.-Y."/>
            <person name="Smith M.E."/>
            <person name="Ochoa-Acuna H."/>
            <person name="Chen M.-J.M."/>
            <person name="Childers C.P."/>
            <person name="Qu J."/>
            <person name="Dugan S."/>
            <person name="Lee S.L."/>
            <person name="Chao H."/>
            <person name="Dinh H."/>
            <person name="Han Y."/>
            <person name="Doddapaneni H."/>
            <person name="Worley K.C."/>
            <person name="Muzny D.M."/>
            <person name="Gibbs R.A."/>
            <person name="Richards S."/>
        </authorList>
    </citation>
    <scope>NUCLEOTIDE SEQUENCE</scope>
    <source>
        <strain evidence="4">HAZT.00-mixed</strain>
        <tissue evidence="4">Whole organism</tissue>
    </source>
</reference>
<dbReference type="PANTHER" id="PTHR45916">
    <property type="entry name" value="STRUCTURAL MAINTENANCE OF CHROMOSOMES PROTEIN 5"/>
    <property type="match status" value="1"/>
</dbReference>
<evidence type="ECO:0000313" key="4">
    <source>
        <dbReference type="EMBL" id="KAA0204071.1"/>
    </source>
</evidence>
<sequence length="104" mass="11748">MRAEWLNSINKLTETISASFSRLMARMKCAGEVKLSTPDNEDDLSKYGLTIWVRFRGSEKLRELTAMQQSGGERAVSTALYLLALQTMSTVPFRCADEINQVLR</sequence>
<evidence type="ECO:0000256" key="3">
    <source>
        <dbReference type="ARBA" id="ARBA00023054"/>
    </source>
</evidence>
<reference evidence="4" key="1">
    <citation type="submission" date="2014-08" db="EMBL/GenBank/DDBJ databases">
        <authorList>
            <person name="Murali S."/>
            <person name="Richards S."/>
            <person name="Bandaranaike D."/>
            <person name="Bellair M."/>
            <person name="Blankenburg K."/>
            <person name="Chao H."/>
            <person name="Dinh H."/>
            <person name="Doddapaneni H."/>
            <person name="Dugan-Rocha S."/>
            <person name="Elkadiri S."/>
            <person name="Gnanaolivu R."/>
            <person name="Hughes D."/>
            <person name="Lee S."/>
            <person name="Li M."/>
            <person name="Ming W."/>
            <person name="Munidasa M."/>
            <person name="Muniz J."/>
            <person name="Nguyen L."/>
            <person name="Osuji N."/>
            <person name="Pu L.-L."/>
            <person name="Puazo M."/>
            <person name="Skinner E."/>
            <person name="Qu C."/>
            <person name="Quiroz J."/>
            <person name="Raj R."/>
            <person name="Weissenberger G."/>
            <person name="Xin Y."/>
            <person name="Zou X."/>
            <person name="Han Y."/>
            <person name="Worley K."/>
            <person name="Muzny D."/>
            <person name="Gibbs R."/>
        </authorList>
    </citation>
    <scope>NUCLEOTIDE SEQUENCE</scope>
    <source>
        <strain evidence="4">HAZT.00-mixed</strain>
        <tissue evidence="4">Whole organism</tissue>
    </source>
</reference>
<reference evidence="4" key="2">
    <citation type="journal article" date="2018" name="Environ. Sci. Technol.">
        <title>The Toxicogenome of Hyalella azteca: A Model for Sediment Ecotoxicology and Evolutionary Toxicology.</title>
        <authorList>
            <person name="Poynton H.C."/>
            <person name="Hasenbein S."/>
            <person name="Benoit J.B."/>
            <person name="Sepulveda M.S."/>
            <person name="Poelchau M.F."/>
            <person name="Hughes D.S.T."/>
            <person name="Murali S.C."/>
            <person name="Chen S."/>
            <person name="Glastad K.M."/>
            <person name="Goodisman M.A.D."/>
            <person name="Werren J.H."/>
            <person name="Vineis J.H."/>
            <person name="Bowen J.L."/>
            <person name="Friedrich M."/>
            <person name="Jones J."/>
            <person name="Robertson H.M."/>
            <person name="Feyereisen R."/>
            <person name="Mechler-Hickson A."/>
            <person name="Mathers N."/>
            <person name="Lee C.E."/>
            <person name="Colbourne J.K."/>
            <person name="Biales A."/>
            <person name="Johnston J.S."/>
            <person name="Wellborn G.A."/>
            <person name="Rosendale A.J."/>
            <person name="Cridge A.G."/>
            <person name="Munoz-Torres M.C."/>
            <person name="Bain P.A."/>
            <person name="Manny A.R."/>
            <person name="Major K.M."/>
            <person name="Lambert F.N."/>
            <person name="Vulpe C.D."/>
            <person name="Tuck P."/>
            <person name="Blalock B.J."/>
            <person name="Lin Y.Y."/>
            <person name="Smith M.E."/>
            <person name="Ochoa-Acuna H."/>
            <person name="Chen M.M."/>
            <person name="Childers C.P."/>
            <person name="Qu J."/>
            <person name="Dugan S."/>
            <person name="Lee S.L."/>
            <person name="Chao H."/>
            <person name="Dinh H."/>
            <person name="Han Y."/>
            <person name="Doddapaneni H."/>
            <person name="Worley K.C."/>
            <person name="Muzny D.M."/>
            <person name="Gibbs R.A."/>
            <person name="Richards S."/>
        </authorList>
    </citation>
    <scope>NUCLEOTIDE SEQUENCE</scope>
    <source>
        <strain evidence="4">HAZT.00-mixed</strain>
        <tissue evidence="4">Whole organism</tissue>
    </source>
</reference>
<evidence type="ECO:0000256" key="2">
    <source>
        <dbReference type="ARBA" id="ARBA00018687"/>
    </source>
</evidence>
<dbReference type="Gene3D" id="3.40.50.300">
    <property type="entry name" value="P-loop containing nucleotide triphosphate hydrolases"/>
    <property type="match status" value="1"/>
</dbReference>
<organism evidence="4">
    <name type="scientific">Hyalella azteca</name>
    <name type="common">Amphipod</name>
    <dbReference type="NCBI Taxonomy" id="294128"/>
    <lineage>
        <taxon>Eukaryota</taxon>
        <taxon>Metazoa</taxon>
        <taxon>Ecdysozoa</taxon>
        <taxon>Arthropoda</taxon>
        <taxon>Crustacea</taxon>
        <taxon>Multicrustacea</taxon>
        <taxon>Malacostraca</taxon>
        <taxon>Eumalacostraca</taxon>
        <taxon>Peracarida</taxon>
        <taxon>Amphipoda</taxon>
        <taxon>Senticaudata</taxon>
        <taxon>Talitrida</taxon>
        <taxon>Talitroidea</taxon>
        <taxon>Hyalellidae</taxon>
        <taxon>Hyalella</taxon>
    </lineage>
</organism>
<dbReference type="SUPFAM" id="SSF52540">
    <property type="entry name" value="P-loop containing nucleoside triphosphate hydrolases"/>
    <property type="match status" value="1"/>
</dbReference>
<name>A0A6A0HGC4_HYAAZ</name>
<dbReference type="EMBL" id="JQDR03000039">
    <property type="protein sequence ID" value="KAA0204071.1"/>
    <property type="molecule type" value="Genomic_DNA"/>
</dbReference>